<dbReference type="PANTHER" id="PTHR23033">
    <property type="entry name" value="BETA1,3-GALACTOSYLTRANSFERASE"/>
    <property type="match status" value="1"/>
</dbReference>
<keyword evidence="8" id="KW-0547">Nucleotide-binding</keyword>
<reference evidence="15 16" key="1">
    <citation type="submission" date="2022-05" db="EMBL/GenBank/DDBJ databases">
        <authorList>
            <consortium name="Genoscope - CEA"/>
            <person name="William W."/>
        </authorList>
    </citation>
    <scope>NUCLEOTIDE SEQUENCE [LARGE SCALE GENOMIC DNA]</scope>
</reference>
<feature type="domain" description="Fringe-like glycosyltransferase" evidence="14">
    <location>
        <begin position="85"/>
        <end position="247"/>
    </location>
</feature>
<evidence type="ECO:0000256" key="8">
    <source>
        <dbReference type="ARBA" id="ARBA00022741"/>
    </source>
</evidence>
<organism evidence="15 16">
    <name type="scientific">Porites evermanni</name>
    <dbReference type="NCBI Taxonomy" id="104178"/>
    <lineage>
        <taxon>Eukaryota</taxon>
        <taxon>Metazoa</taxon>
        <taxon>Cnidaria</taxon>
        <taxon>Anthozoa</taxon>
        <taxon>Hexacorallia</taxon>
        <taxon>Scleractinia</taxon>
        <taxon>Fungiina</taxon>
        <taxon>Poritidae</taxon>
        <taxon>Porites</taxon>
    </lineage>
</organism>
<dbReference type="Proteomes" id="UP001159427">
    <property type="component" value="Unassembled WGS sequence"/>
</dbReference>
<dbReference type="EC" id="2.4.1.122" evidence="4"/>
<comment type="pathway">
    <text evidence="2">Protein modification; protein glycosylation.</text>
</comment>
<gene>
    <name evidence="15" type="ORF">PEVE_00003329</name>
</gene>
<evidence type="ECO:0000256" key="9">
    <source>
        <dbReference type="ARBA" id="ARBA00022968"/>
    </source>
</evidence>
<evidence type="ECO:0000256" key="5">
    <source>
        <dbReference type="ARBA" id="ARBA00022676"/>
    </source>
</evidence>
<evidence type="ECO:0000256" key="2">
    <source>
        <dbReference type="ARBA" id="ARBA00004922"/>
    </source>
</evidence>
<evidence type="ECO:0000256" key="13">
    <source>
        <dbReference type="SAM" id="Phobius"/>
    </source>
</evidence>
<evidence type="ECO:0000256" key="6">
    <source>
        <dbReference type="ARBA" id="ARBA00022679"/>
    </source>
</evidence>
<evidence type="ECO:0000256" key="10">
    <source>
        <dbReference type="ARBA" id="ARBA00022989"/>
    </source>
</evidence>
<evidence type="ECO:0000256" key="7">
    <source>
        <dbReference type="ARBA" id="ARBA00022692"/>
    </source>
</evidence>
<keyword evidence="5" id="KW-0328">Glycosyltransferase</keyword>
<evidence type="ECO:0000313" key="15">
    <source>
        <dbReference type="EMBL" id="CAH3014651.1"/>
    </source>
</evidence>
<keyword evidence="11 13" id="KW-0472">Membrane</keyword>
<comment type="similarity">
    <text evidence="3">Belongs to the glycosyltransferase 31 family. Beta3-Gal-T subfamily.</text>
</comment>
<evidence type="ECO:0000313" key="16">
    <source>
        <dbReference type="Proteomes" id="UP001159427"/>
    </source>
</evidence>
<comment type="subcellular location">
    <subcellularLocation>
        <location evidence="1">Membrane</location>
        <topology evidence="1">Single-pass type II membrane protein</topology>
    </subcellularLocation>
</comment>
<dbReference type="Pfam" id="PF02434">
    <property type="entry name" value="Fringe"/>
    <property type="match status" value="1"/>
</dbReference>
<dbReference type="InterPro" id="IPR003378">
    <property type="entry name" value="Fringe-like_glycosylTrfase"/>
</dbReference>
<dbReference type="PANTHER" id="PTHR23033:SF14">
    <property type="entry name" value="GLYCOPROTEIN-N-ACETYLGALACTOSAMINE 3-BETA-GALACTOSYLTRANSFERASE 1-RELATED"/>
    <property type="match status" value="1"/>
</dbReference>
<comment type="caution">
    <text evidence="15">The sequence shown here is derived from an EMBL/GenBank/DDBJ whole genome shotgun (WGS) entry which is preliminary data.</text>
</comment>
<feature type="coiled-coil region" evidence="12">
    <location>
        <begin position="340"/>
        <end position="367"/>
    </location>
</feature>
<accession>A0ABN8LEX6</accession>
<protein>
    <recommendedName>
        <fullName evidence="4">N-acetylgalactosaminide beta-1,3-galactosyltransferase</fullName>
        <ecNumber evidence="4">2.4.1.122</ecNumber>
    </recommendedName>
</protein>
<sequence>MISSSASTLSTFAWGMVLGVLTMFIFEHYNYMQFMHEYIETGHTAKIATQRNVSKYKTNAYYRPPEPKRFSIQREERGYLTPEVNKTRILCWIMTTPDNIPKRAKSVKDTWGKRCDTLLFFSSKEDLNFPAIGLNVEEGREKLFDKTRASLEYIYNHHLNDADWFFKADDDTYAIIENLRSYLSKLNTSEPHYLGRILTHEGVYNSGAGYVFSRETLRRFKKALGEPSCPQHHPFEDVAVGQCLRAQGVVPVRTTDSSGNETFMAFPLEWHLIPITFPGWYPKFYKEGAENCSEYPYVFHAVKPEIMYQMEYLIYRVKVWPKRSKSNQAVVGTRGPKMKIRKIEASLTNIEERLLKLESIADELQDYSYSFKVKLLGVPEFNDSENAVNTRENDLFSLGRYQQAVLDYLTLWNMPLYTV</sequence>
<dbReference type="Gene3D" id="3.90.550.50">
    <property type="match status" value="1"/>
</dbReference>
<evidence type="ECO:0000256" key="11">
    <source>
        <dbReference type="ARBA" id="ARBA00023136"/>
    </source>
</evidence>
<keyword evidence="12" id="KW-0175">Coiled coil</keyword>
<evidence type="ECO:0000256" key="1">
    <source>
        <dbReference type="ARBA" id="ARBA00004606"/>
    </source>
</evidence>
<evidence type="ECO:0000259" key="14">
    <source>
        <dbReference type="Pfam" id="PF02434"/>
    </source>
</evidence>
<keyword evidence="9" id="KW-0735">Signal-anchor</keyword>
<keyword evidence="7 13" id="KW-0812">Transmembrane</keyword>
<keyword evidence="10 13" id="KW-1133">Transmembrane helix</keyword>
<evidence type="ECO:0000256" key="4">
    <source>
        <dbReference type="ARBA" id="ARBA00012557"/>
    </source>
</evidence>
<proteinExistence type="inferred from homology"/>
<keyword evidence="16" id="KW-1185">Reference proteome</keyword>
<evidence type="ECO:0000256" key="12">
    <source>
        <dbReference type="SAM" id="Coils"/>
    </source>
</evidence>
<evidence type="ECO:0000256" key="3">
    <source>
        <dbReference type="ARBA" id="ARBA00006462"/>
    </source>
</evidence>
<feature type="transmembrane region" description="Helical" evidence="13">
    <location>
        <begin position="6"/>
        <end position="26"/>
    </location>
</feature>
<dbReference type="InterPro" id="IPR026050">
    <property type="entry name" value="C1GALT1/C1GALT1_chp1"/>
</dbReference>
<dbReference type="EMBL" id="CALNXI010000012">
    <property type="protein sequence ID" value="CAH3014651.1"/>
    <property type="molecule type" value="Genomic_DNA"/>
</dbReference>
<keyword evidence="6" id="KW-0808">Transferase</keyword>
<name>A0ABN8LEX6_9CNID</name>